<dbReference type="EMBL" id="BMMN01000005">
    <property type="protein sequence ID" value="GGO14120.1"/>
    <property type="molecule type" value="Genomic_DNA"/>
</dbReference>
<gene>
    <name evidence="2" type="ORF">GCM10011574_34190</name>
</gene>
<reference evidence="2" key="1">
    <citation type="journal article" date="2014" name="Int. J. Syst. Evol. Microbiol.">
        <title>Complete genome sequence of Corynebacterium casei LMG S-19264T (=DSM 44701T), isolated from a smear-ripened cheese.</title>
        <authorList>
            <consortium name="US DOE Joint Genome Institute (JGI-PGF)"/>
            <person name="Walter F."/>
            <person name="Albersmeier A."/>
            <person name="Kalinowski J."/>
            <person name="Ruckert C."/>
        </authorList>
    </citation>
    <scope>NUCLEOTIDE SEQUENCE</scope>
    <source>
        <strain evidence="2">CGMCC 4.7138</strain>
    </source>
</reference>
<accession>A0A8H9LH01</accession>
<dbReference type="Proteomes" id="UP000653480">
    <property type="component" value="Unassembled WGS sequence"/>
</dbReference>
<feature type="region of interest" description="Disordered" evidence="1">
    <location>
        <begin position="182"/>
        <end position="221"/>
    </location>
</feature>
<proteinExistence type="predicted"/>
<evidence type="ECO:0000313" key="2">
    <source>
        <dbReference type="EMBL" id="GGO14120.1"/>
    </source>
</evidence>
<keyword evidence="3" id="KW-1185">Reference proteome</keyword>
<evidence type="ECO:0000256" key="1">
    <source>
        <dbReference type="SAM" id="MobiDB-lite"/>
    </source>
</evidence>
<dbReference type="RefSeq" id="WP_167748206.1">
    <property type="nucleotide sequence ID" value="NZ_BMMN01000005.1"/>
</dbReference>
<protein>
    <submittedName>
        <fullName evidence="2">Uncharacterized protein</fullName>
    </submittedName>
</protein>
<reference evidence="2" key="2">
    <citation type="submission" date="2020-09" db="EMBL/GenBank/DDBJ databases">
        <authorList>
            <person name="Sun Q."/>
            <person name="Zhou Y."/>
        </authorList>
    </citation>
    <scope>NUCLEOTIDE SEQUENCE</scope>
    <source>
        <strain evidence="2">CGMCC 4.7138</strain>
    </source>
</reference>
<comment type="caution">
    <text evidence="2">The sequence shown here is derived from an EMBL/GenBank/DDBJ whole genome shotgun (WGS) entry which is preliminary data.</text>
</comment>
<feature type="compositionally biased region" description="Gly residues" evidence="1">
    <location>
        <begin position="206"/>
        <end position="216"/>
    </location>
</feature>
<name>A0A8H9LH01_9ACTN</name>
<dbReference type="AlphaFoldDB" id="A0A8H9LH01"/>
<evidence type="ECO:0000313" key="3">
    <source>
        <dbReference type="Proteomes" id="UP000653480"/>
    </source>
</evidence>
<feature type="compositionally biased region" description="Low complexity" evidence="1">
    <location>
        <begin position="188"/>
        <end position="205"/>
    </location>
</feature>
<feature type="compositionally biased region" description="Pro residues" evidence="1">
    <location>
        <begin position="71"/>
        <end position="80"/>
    </location>
</feature>
<feature type="region of interest" description="Disordered" evidence="1">
    <location>
        <begin position="62"/>
        <end position="86"/>
    </location>
</feature>
<sequence>MSGHLARYLETLSRTQHALSYGFHTLRRVHPRESDLCGVCERLAAQCRDHAERLEPFLRRYRSGSLRDPRPAPSRAPGRPPGLEVPRREASGFDAAGFEGAGFEAGAFQAGGFDARGIDAGGFDTGEFDSGRFDAGGRDTGVLDTGGVNTGGFDSGSFDSGGFDAAGLEPADLQRVVRGAVERERAGAEGAEGADSGTARRPGVTPGRGGGNGGRGGGRDGGGDGSGLALLRDLHGLYLLGTECDLSWSVVAQAARGLRDDDLLGLARHCAPETAIQLLWLRTRMHQVAPQVLVVPSW</sequence>
<organism evidence="2 3">
    <name type="scientific">Microbispora bryophytorum</name>
    <dbReference type="NCBI Taxonomy" id="1460882"/>
    <lineage>
        <taxon>Bacteria</taxon>
        <taxon>Bacillati</taxon>
        <taxon>Actinomycetota</taxon>
        <taxon>Actinomycetes</taxon>
        <taxon>Streptosporangiales</taxon>
        <taxon>Streptosporangiaceae</taxon>
        <taxon>Microbispora</taxon>
    </lineage>
</organism>